<feature type="region of interest" description="Disordered" evidence="1">
    <location>
        <begin position="282"/>
        <end position="324"/>
    </location>
</feature>
<protein>
    <recommendedName>
        <fullName evidence="4">Retrotransposon Copia-like N-terminal domain-containing protein</fullName>
    </recommendedName>
</protein>
<reference evidence="2" key="2">
    <citation type="submission" date="2020-03" db="EMBL/GenBank/DDBJ databases">
        <title>Walnut 2.0.</title>
        <authorList>
            <person name="Marrano A."/>
            <person name="Britton M."/>
            <person name="Zimin A.V."/>
            <person name="Zaini P.A."/>
            <person name="Workman R."/>
            <person name="Puiu D."/>
            <person name="Bianco L."/>
            <person name="Allen B.J."/>
            <person name="Troggio M."/>
            <person name="Leslie C.A."/>
            <person name="Timp W."/>
            <person name="Dendekar A."/>
            <person name="Salzberg S.L."/>
            <person name="Neale D.B."/>
        </authorList>
    </citation>
    <scope>NUCLEOTIDE SEQUENCE</scope>
    <source>
        <tissue evidence="2">Leaves</tissue>
    </source>
</reference>
<evidence type="ECO:0000313" key="2">
    <source>
        <dbReference type="EMBL" id="KAF5468811.1"/>
    </source>
</evidence>
<dbReference type="AlphaFoldDB" id="A0A833XPM9"/>
<evidence type="ECO:0000313" key="3">
    <source>
        <dbReference type="Proteomes" id="UP000619265"/>
    </source>
</evidence>
<feature type="region of interest" description="Disordered" evidence="1">
    <location>
        <begin position="226"/>
        <end position="255"/>
    </location>
</feature>
<dbReference type="Gramene" id="Jr06_12150_p1">
    <property type="protein sequence ID" value="cds.Jr06_12150_p1"/>
    <property type="gene ID" value="Jr06_12150"/>
</dbReference>
<feature type="compositionally biased region" description="Polar residues" evidence="1">
    <location>
        <begin position="295"/>
        <end position="308"/>
    </location>
</feature>
<proteinExistence type="predicted"/>
<gene>
    <name evidence="2" type="ORF">F2P56_012931</name>
</gene>
<name>A0A833XPM9_JUGRE</name>
<reference evidence="2" key="1">
    <citation type="submission" date="2015-10" db="EMBL/GenBank/DDBJ databases">
        <authorList>
            <person name="Martinez-Garcia P.J."/>
            <person name="Crepeau M.W."/>
            <person name="Puiu D."/>
            <person name="Gonzalez-Ibeas D."/>
            <person name="Whalen J."/>
            <person name="Stevens K."/>
            <person name="Paul R."/>
            <person name="Butterfield T."/>
            <person name="Britton M."/>
            <person name="Reagan R."/>
            <person name="Chakraborty S."/>
            <person name="Walawage S.L."/>
            <person name="Vasquez-Gross H.A."/>
            <person name="Cardeno C."/>
            <person name="Famula R."/>
            <person name="Pratt K."/>
            <person name="Kuruganti S."/>
            <person name="Aradhya M.K."/>
            <person name="Leslie C.A."/>
            <person name="Dandekar A.M."/>
            <person name="Salzberg S.L."/>
            <person name="Wegrzyn J.L."/>
            <person name="Langley C.H."/>
            <person name="Neale D.B."/>
        </authorList>
    </citation>
    <scope>NUCLEOTIDE SEQUENCE</scope>
    <source>
        <tissue evidence="2">Leaves</tissue>
    </source>
</reference>
<dbReference type="Pfam" id="PF14223">
    <property type="entry name" value="Retrotran_gag_2"/>
    <property type="match status" value="1"/>
</dbReference>
<accession>A0A833XPM9</accession>
<evidence type="ECO:0000256" key="1">
    <source>
        <dbReference type="SAM" id="MobiDB-lite"/>
    </source>
</evidence>
<dbReference type="EMBL" id="LIHL02000006">
    <property type="protein sequence ID" value="KAF5468811.1"/>
    <property type="molecule type" value="Genomic_DNA"/>
</dbReference>
<comment type="caution">
    <text evidence="2">The sequence shown here is derived from an EMBL/GenBank/DDBJ whole genome shotgun (WGS) entry which is preliminary data.</text>
</comment>
<evidence type="ECO:0008006" key="4">
    <source>
        <dbReference type="Google" id="ProtNLM"/>
    </source>
</evidence>
<dbReference type="PANTHER" id="PTHR47481:SF2">
    <property type="entry name" value="RETROTRANSPOSON GAG DOMAIN-CONTAINING PROTEIN"/>
    <property type="match status" value="1"/>
</dbReference>
<sequence>MPSSPNTTLPTFNPSSSINLTKLTHTNFPTWKATILPYLKGQQVFGYIDGTLPKPAKTISASDGSTIPNPVYVFWETQDNLILSCINSSLSEEVLAQVAHCNTSADVWTALISAFASQSRAKAIHVRSQLSTLRKGNQSATDYFMTIKRLTDELAIAGQPLPSDDIVTYLLAGLGPEYDSLVSLVSHRADSLTLEDLYSMLLTFEARIQHNNQILSLPTTSANVATKQQSSGGRGRGHFYPSRGRGRAQYHGTRGGGRSTNTLWCQLCAKLGHTASQCYKRFDPHFQTPPPRPNPQANLTSNHSQQLSHEQEWHPDTGATHHLTSNMNNLNIRTDEFSGNDYVQIGDGTG</sequence>
<dbReference type="Proteomes" id="UP000619265">
    <property type="component" value="Unassembled WGS sequence"/>
</dbReference>
<organism evidence="2 3">
    <name type="scientific">Juglans regia</name>
    <name type="common">English walnut</name>
    <dbReference type="NCBI Taxonomy" id="51240"/>
    <lineage>
        <taxon>Eukaryota</taxon>
        <taxon>Viridiplantae</taxon>
        <taxon>Streptophyta</taxon>
        <taxon>Embryophyta</taxon>
        <taxon>Tracheophyta</taxon>
        <taxon>Spermatophyta</taxon>
        <taxon>Magnoliopsida</taxon>
        <taxon>eudicotyledons</taxon>
        <taxon>Gunneridae</taxon>
        <taxon>Pentapetalae</taxon>
        <taxon>rosids</taxon>
        <taxon>fabids</taxon>
        <taxon>Fagales</taxon>
        <taxon>Juglandaceae</taxon>
        <taxon>Juglans</taxon>
    </lineage>
</organism>
<dbReference type="PANTHER" id="PTHR47481">
    <property type="match status" value="1"/>
</dbReference>